<protein>
    <submittedName>
        <fullName evidence="1">Uncharacterized protein</fullName>
    </submittedName>
</protein>
<dbReference type="EMBL" id="MF782455">
    <property type="protein sequence ID" value="ATZ80639.1"/>
    <property type="molecule type" value="Genomic_DNA"/>
</dbReference>
<accession>A0A2H4UUV4</accession>
<organism evidence="1">
    <name type="scientific">Bodo saltans virus</name>
    <dbReference type="NCBI Taxonomy" id="2024608"/>
    <lineage>
        <taxon>Viruses</taxon>
        <taxon>Varidnaviria</taxon>
        <taxon>Bamfordvirae</taxon>
        <taxon>Nucleocytoviricota</taxon>
        <taxon>Megaviricetes</taxon>
        <taxon>Imitervirales</taxon>
        <taxon>Mimiviridae</taxon>
        <taxon>Klosneuvirinae</taxon>
        <taxon>Theiavirus</taxon>
        <taxon>Theiavirus salishense</taxon>
    </lineage>
</organism>
<dbReference type="Proteomes" id="UP000240325">
    <property type="component" value="Segment"/>
</dbReference>
<gene>
    <name evidence="1" type="ORF">BMW23_0593</name>
</gene>
<proteinExistence type="predicted"/>
<keyword evidence="2" id="KW-1185">Reference proteome</keyword>
<evidence type="ECO:0000313" key="2">
    <source>
        <dbReference type="Proteomes" id="UP000240325"/>
    </source>
</evidence>
<evidence type="ECO:0000313" key="1">
    <source>
        <dbReference type="EMBL" id="ATZ80639.1"/>
    </source>
</evidence>
<reference evidence="1" key="1">
    <citation type="journal article" date="2017" name="Elife">
        <title>The kinetoplastid-infecting Bodo saltans virus (BsV), a window into the most abundant giant viruses in the sea.</title>
        <authorList>
            <person name="Deeg C.M."/>
            <person name="Chow C.-E.T."/>
            <person name="Suttle C.A."/>
        </authorList>
    </citation>
    <scope>NUCLEOTIDE SEQUENCE</scope>
    <source>
        <strain evidence="1">NG1</strain>
    </source>
</reference>
<sequence length="86" mass="10318">MYRGCNCTSECNGAVKKVDYESYKKEYYKLHELYEYYDDHGMICSNNLCDRLTELHKYVSRNYVDLPCNIHCRETDERDSLFSDGY</sequence>
<name>A0A2H4UUV4_9VIRU</name>